<proteinExistence type="predicted"/>
<dbReference type="STRING" id="137246.A0A401TCU8"/>
<comment type="caution">
    <text evidence="1">The sequence shown here is derived from an EMBL/GenBank/DDBJ whole genome shotgun (WGS) entry which is preliminary data.</text>
</comment>
<evidence type="ECO:0000313" key="1">
    <source>
        <dbReference type="EMBL" id="GCC40434.1"/>
    </source>
</evidence>
<dbReference type="EMBL" id="BEZZ01032144">
    <property type="protein sequence ID" value="GCC40434.1"/>
    <property type="molecule type" value="Genomic_DNA"/>
</dbReference>
<organism evidence="1 2">
    <name type="scientific">Chiloscyllium punctatum</name>
    <name type="common">Brownbanded bambooshark</name>
    <name type="synonym">Hemiscyllium punctatum</name>
    <dbReference type="NCBI Taxonomy" id="137246"/>
    <lineage>
        <taxon>Eukaryota</taxon>
        <taxon>Metazoa</taxon>
        <taxon>Chordata</taxon>
        <taxon>Craniata</taxon>
        <taxon>Vertebrata</taxon>
        <taxon>Chondrichthyes</taxon>
        <taxon>Elasmobranchii</taxon>
        <taxon>Galeomorphii</taxon>
        <taxon>Galeoidea</taxon>
        <taxon>Orectolobiformes</taxon>
        <taxon>Hemiscylliidae</taxon>
        <taxon>Chiloscyllium</taxon>
    </lineage>
</organism>
<dbReference type="AlphaFoldDB" id="A0A401TCU8"/>
<feature type="non-terminal residue" evidence="1">
    <location>
        <position position="1"/>
    </location>
</feature>
<accession>A0A401TCU8</accession>
<sequence>RRIIQLKLLKGPDKILLTLNDVTFINPQLSKKKISGEDSQLNVVYTIIMYSNKEIDINMVAMKSSMMVEKGVRDAGLKIKKSHMGLVLILEWRDTCLVRQCPIGKSSSSN</sequence>
<protein>
    <submittedName>
        <fullName evidence="1">Uncharacterized protein</fullName>
    </submittedName>
</protein>
<name>A0A401TCU8_CHIPU</name>
<evidence type="ECO:0000313" key="2">
    <source>
        <dbReference type="Proteomes" id="UP000287033"/>
    </source>
</evidence>
<dbReference type="Proteomes" id="UP000287033">
    <property type="component" value="Unassembled WGS sequence"/>
</dbReference>
<gene>
    <name evidence="1" type="ORF">chiPu_0024064</name>
</gene>
<reference evidence="1 2" key="1">
    <citation type="journal article" date="2018" name="Nat. Ecol. Evol.">
        <title>Shark genomes provide insights into elasmobranch evolution and the origin of vertebrates.</title>
        <authorList>
            <person name="Hara Y"/>
            <person name="Yamaguchi K"/>
            <person name="Onimaru K"/>
            <person name="Kadota M"/>
            <person name="Koyanagi M"/>
            <person name="Keeley SD"/>
            <person name="Tatsumi K"/>
            <person name="Tanaka K"/>
            <person name="Motone F"/>
            <person name="Kageyama Y"/>
            <person name="Nozu R"/>
            <person name="Adachi N"/>
            <person name="Nishimura O"/>
            <person name="Nakagawa R"/>
            <person name="Tanegashima C"/>
            <person name="Kiyatake I"/>
            <person name="Matsumoto R"/>
            <person name="Murakumo K"/>
            <person name="Nishida K"/>
            <person name="Terakita A"/>
            <person name="Kuratani S"/>
            <person name="Sato K"/>
            <person name="Hyodo S Kuraku.S."/>
        </authorList>
    </citation>
    <scope>NUCLEOTIDE SEQUENCE [LARGE SCALE GENOMIC DNA]</scope>
</reference>
<keyword evidence="2" id="KW-1185">Reference proteome</keyword>